<sequence>MDHSCSQIEVKRSDFPKDFIFGAGTSAYQVEGAWNADGKGRSNWDHFTLHTPGGTADGSNGCVALDQYNMFKDDVDLMKKLGLDSYRFSIAWSRILPGGKLCGGVSKEGIKYYNDLIDVLLAQGDSGIEPYIVAHHLILAHAHAVNIYRKKYQEHQGGKIGMSNVSVWFYPFDPKTPEDVEAASRAVDFMLGWFVAPVIKGDYPPSMRKNVGVRLPKFKQNEVTLVKDSCDFLGINYYTTYYAKNQPKKTGVLPNYDNDLQVEYLFDRGGVPIGPQPGSAWLYVVPDGIYHVTRYIKETYNNPEIYITENGVNEINDKTVTISKARIDETRIKYHRDHLAKLRDARNIGVRVKGYFIWSLLDNFEWAEGYTIRFGIFYADYVNGRLTRFPKDSAVWWMNFLNKTKSPWNKLPWKPIFSGKLQDEKTEQEEEQHGSVKRPRCKDA</sequence>
<evidence type="ECO:0000256" key="7">
    <source>
        <dbReference type="SAM" id="MobiDB-lite"/>
    </source>
</evidence>
<evidence type="ECO:0000313" key="9">
    <source>
        <dbReference type="Proteomes" id="UP000834106"/>
    </source>
</evidence>
<dbReference type="PROSITE" id="PS00653">
    <property type="entry name" value="GLYCOSYL_HYDROL_F1_2"/>
    <property type="match status" value="1"/>
</dbReference>
<dbReference type="PANTHER" id="PTHR10353">
    <property type="entry name" value="GLYCOSYL HYDROLASE"/>
    <property type="match status" value="1"/>
</dbReference>
<dbReference type="GO" id="GO:0005975">
    <property type="term" value="P:carbohydrate metabolic process"/>
    <property type="evidence" value="ECO:0007669"/>
    <property type="project" value="InterPro"/>
</dbReference>
<dbReference type="Proteomes" id="UP000834106">
    <property type="component" value="Chromosome 5"/>
</dbReference>
<dbReference type="InterPro" id="IPR017853">
    <property type="entry name" value="GH"/>
</dbReference>
<evidence type="ECO:0000313" key="8">
    <source>
        <dbReference type="EMBL" id="CAI9760908.1"/>
    </source>
</evidence>
<dbReference type="GO" id="GO:0008422">
    <property type="term" value="F:beta-glucosidase activity"/>
    <property type="evidence" value="ECO:0007669"/>
    <property type="project" value="TreeGrafter"/>
</dbReference>
<evidence type="ECO:0000256" key="1">
    <source>
        <dbReference type="ARBA" id="ARBA00010838"/>
    </source>
</evidence>
<dbReference type="Pfam" id="PF00232">
    <property type="entry name" value="Glyco_hydro_1"/>
    <property type="match status" value="1"/>
</dbReference>
<feature type="region of interest" description="Disordered" evidence="7">
    <location>
        <begin position="422"/>
        <end position="444"/>
    </location>
</feature>
<gene>
    <name evidence="8" type="ORF">FPE_LOCUS8338</name>
</gene>
<evidence type="ECO:0000256" key="5">
    <source>
        <dbReference type="RuleBase" id="RU003690"/>
    </source>
</evidence>
<dbReference type="PRINTS" id="PR00131">
    <property type="entry name" value="GLHYDRLASE1"/>
</dbReference>
<dbReference type="InterPro" id="IPR033132">
    <property type="entry name" value="GH_1_N_CS"/>
</dbReference>
<comment type="similarity">
    <text evidence="1 5">Belongs to the glycosyl hydrolase 1 family.</text>
</comment>
<dbReference type="PANTHER" id="PTHR10353:SF137">
    <property type="entry name" value="MYROSINASE 3-RELATED"/>
    <property type="match status" value="1"/>
</dbReference>
<evidence type="ECO:0000256" key="3">
    <source>
        <dbReference type="ARBA" id="ARBA00023295"/>
    </source>
</evidence>
<keyword evidence="9" id="KW-1185">Reference proteome</keyword>
<dbReference type="AlphaFoldDB" id="A0AAD1Z209"/>
<evidence type="ECO:0000256" key="6">
    <source>
        <dbReference type="RuleBase" id="RU004468"/>
    </source>
</evidence>
<dbReference type="Gene3D" id="3.20.20.80">
    <property type="entry name" value="Glycosidases"/>
    <property type="match status" value="2"/>
</dbReference>
<name>A0AAD1Z209_9LAMI</name>
<dbReference type="InterPro" id="IPR001360">
    <property type="entry name" value="Glyco_hydro_1"/>
</dbReference>
<evidence type="ECO:0000256" key="2">
    <source>
        <dbReference type="ARBA" id="ARBA00022801"/>
    </source>
</evidence>
<reference evidence="8" key="1">
    <citation type="submission" date="2023-05" db="EMBL/GenBank/DDBJ databases">
        <authorList>
            <person name="Huff M."/>
        </authorList>
    </citation>
    <scope>NUCLEOTIDE SEQUENCE</scope>
</reference>
<protein>
    <recommendedName>
        <fullName evidence="10">Beta-glucosidase</fullName>
    </recommendedName>
</protein>
<evidence type="ECO:0000256" key="4">
    <source>
        <dbReference type="PROSITE-ProRule" id="PRU10055"/>
    </source>
</evidence>
<keyword evidence="2 6" id="KW-0378">Hydrolase</keyword>
<keyword evidence="3 6" id="KW-0326">Glycosidase</keyword>
<dbReference type="SUPFAM" id="SSF51445">
    <property type="entry name" value="(Trans)glycosidases"/>
    <property type="match status" value="1"/>
</dbReference>
<accession>A0AAD1Z209</accession>
<organism evidence="8 9">
    <name type="scientific">Fraxinus pennsylvanica</name>
    <dbReference type="NCBI Taxonomy" id="56036"/>
    <lineage>
        <taxon>Eukaryota</taxon>
        <taxon>Viridiplantae</taxon>
        <taxon>Streptophyta</taxon>
        <taxon>Embryophyta</taxon>
        <taxon>Tracheophyta</taxon>
        <taxon>Spermatophyta</taxon>
        <taxon>Magnoliopsida</taxon>
        <taxon>eudicotyledons</taxon>
        <taxon>Gunneridae</taxon>
        <taxon>Pentapetalae</taxon>
        <taxon>asterids</taxon>
        <taxon>lamiids</taxon>
        <taxon>Lamiales</taxon>
        <taxon>Oleaceae</taxon>
        <taxon>Oleeae</taxon>
        <taxon>Fraxinus</taxon>
    </lineage>
</organism>
<proteinExistence type="inferred from homology"/>
<dbReference type="PROSITE" id="PS00572">
    <property type="entry name" value="GLYCOSYL_HYDROL_F1_1"/>
    <property type="match status" value="1"/>
</dbReference>
<dbReference type="EMBL" id="OU503040">
    <property type="protein sequence ID" value="CAI9760908.1"/>
    <property type="molecule type" value="Genomic_DNA"/>
</dbReference>
<feature type="compositionally biased region" description="Basic residues" evidence="7">
    <location>
        <begin position="435"/>
        <end position="444"/>
    </location>
</feature>
<feature type="active site" description="Nucleophile" evidence="4">
    <location>
        <position position="309"/>
    </location>
</feature>
<evidence type="ECO:0008006" key="10">
    <source>
        <dbReference type="Google" id="ProtNLM"/>
    </source>
</evidence>
<dbReference type="InterPro" id="IPR018120">
    <property type="entry name" value="Glyco_hydro_1_AS"/>
</dbReference>